<evidence type="ECO:0000313" key="2">
    <source>
        <dbReference type="EMBL" id="TDQ09512.1"/>
    </source>
</evidence>
<evidence type="ECO:0000313" key="3">
    <source>
        <dbReference type="Proteomes" id="UP000295620"/>
    </source>
</evidence>
<keyword evidence="1" id="KW-0472">Membrane</keyword>
<proteinExistence type="predicted"/>
<dbReference type="OrthoDB" id="1027344at2"/>
<protein>
    <recommendedName>
        <fullName evidence="4">Beta-lactamase regulating signal transducer with metallopeptidase domain</fullName>
    </recommendedName>
</protein>
<dbReference type="Proteomes" id="UP000295620">
    <property type="component" value="Unassembled WGS sequence"/>
</dbReference>
<evidence type="ECO:0000256" key="1">
    <source>
        <dbReference type="SAM" id="Phobius"/>
    </source>
</evidence>
<evidence type="ECO:0008006" key="4">
    <source>
        <dbReference type="Google" id="ProtNLM"/>
    </source>
</evidence>
<feature type="transmembrane region" description="Helical" evidence="1">
    <location>
        <begin position="6"/>
        <end position="23"/>
    </location>
</feature>
<keyword evidence="1" id="KW-0812">Transmembrane</keyword>
<sequence>MPVFITFSKLPANAMAIFPFILLKEKTGRENKILVNHERIHFKQQLELLILPFYLIYLFNYLINLIRYKDHDSAYFHIVFEKEAYLNERNLKYLSVRKPFAWLTFLIKRNYL</sequence>
<reference evidence="2 3" key="1">
    <citation type="submission" date="2019-03" db="EMBL/GenBank/DDBJ databases">
        <title>Genomic Encyclopedia of Archaeal and Bacterial Type Strains, Phase II (KMG-II): from individual species to whole genera.</title>
        <authorList>
            <person name="Goeker M."/>
        </authorList>
    </citation>
    <scope>NUCLEOTIDE SEQUENCE [LARGE SCALE GENOMIC DNA]</scope>
    <source>
        <strain evidence="2 3">DSM 19035</strain>
    </source>
</reference>
<name>A0A4R6SXS8_9SPHI</name>
<feature type="transmembrane region" description="Helical" evidence="1">
    <location>
        <begin position="44"/>
        <end position="63"/>
    </location>
</feature>
<comment type="caution">
    <text evidence="2">The sequence shown here is derived from an EMBL/GenBank/DDBJ whole genome shotgun (WGS) entry which is preliminary data.</text>
</comment>
<dbReference type="RefSeq" id="WP_133575588.1">
    <property type="nucleotide sequence ID" value="NZ_SNYC01000004.1"/>
</dbReference>
<keyword evidence="1" id="KW-1133">Transmembrane helix</keyword>
<gene>
    <name evidence="2" type="ORF">ATK78_1668</name>
</gene>
<dbReference type="EMBL" id="SNYC01000004">
    <property type="protein sequence ID" value="TDQ09512.1"/>
    <property type="molecule type" value="Genomic_DNA"/>
</dbReference>
<organism evidence="2 3">
    <name type="scientific">Pedobacter metabolipauper</name>
    <dbReference type="NCBI Taxonomy" id="425513"/>
    <lineage>
        <taxon>Bacteria</taxon>
        <taxon>Pseudomonadati</taxon>
        <taxon>Bacteroidota</taxon>
        <taxon>Sphingobacteriia</taxon>
        <taxon>Sphingobacteriales</taxon>
        <taxon>Sphingobacteriaceae</taxon>
        <taxon>Pedobacter</taxon>
    </lineage>
</organism>
<accession>A0A4R6SXS8</accession>
<dbReference type="AlphaFoldDB" id="A0A4R6SXS8"/>
<keyword evidence="3" id="KW-1185">Reference proteome</keyword>